<dbReference type="KEGG" id="ccp:CHC_T00007744001"/>
<gene>
    <name evidence="1" type="ORF">CHC_T00007744001</name>
</gene>
<dbReference type="EMBL" id="HG002328">
    <property type="protein sequence ID" value="CDF41210.1"/>
    <property type="molecule type" value="Genomic_DNA"/>
</dbReference>
<dbReference type="Gramene" id="CDF41210">
    <property type="protein sequence ID" value="CDF41210"/>
    <property type="gene ID" value="CHC_T00007744001"/>
</dbReference>
<dbReference type="Proteomes" id="UP000012073">
    <property type="component" value="Unassembled WGS sequence"/>
</dbReference>
<dbReference type="RefSeq" id="XP_005711504.1">
    <property type="nucleotide sequence ID" value="XM_005711447.1"/>
</dbReference>
<dbReference type="AlphaFoldDB" id="R7QV21"/>
<accession>R7QV21</accession>
<keyword evidence="2" id="KW-1185">Reference proteome</keyword>
<dbReference type="GeneID" id="17319238"/>
<name>R7QV21_CHOCR</name>
<sequence>MLTFSFCALRSLGVLEIAMKGWEG</sequence>
<proteinExistence type="predicted"/>
<protein>
    <submittedName>
        <fullName evidence="1">Uncharacterized protein</fullName>
    </submittedName>
</protein>
<evidence type="ECO:0000313" key="2">
    <source>
        <dbReference type="Proteomes" id="UP000012073"/>
    </source>
</evidence>
<evidence type="ECO:0000313" key="1">
    <source>
        <dbReference type="EMBL" id="CDF41210.1"/>
    </source>
</evidence>
<organism evidence="1 2">
    <name type="scientific">Chondrus crispus</name>
    <name type="common">Carrageen Irish moss</name>
    <name type="synonym">Polymorpha crispa</name>
    <dbReference type="NCBI Taxonomy" id="2769"/>
    <lineage>
        <taxon>Eukaryota</taxon>
        <taxon>Rhodophyta</taxon>
        <taxon>Florideophyceae</taxon>
        <taxon>Rhodymeniophycidae</taxon>
        <taxon>Gigartinales</taxon>
        <taxon>Gigartinaceae</taxon>
        <taxon>Chondrus</taxon>
    </lineage>
</organism>
<reference evidence="2" key="1">
    <citation type="journal article" date="2013" name="Proc. Natl. Acad. Sci. U.S.A.">
        <title>Genome structure and metabolic features in the red seaweed Chondrus crispus shed light on evolution of the Archaeplastida.</title>
        <authorList>
            <person name="Collen J."/>
            <person name="Porcel B."/>
            <person name="Carre W."/>
            <person name="Ball S.G."/>
            <person name="Chaparro C."/>
            <person name="Tonon T."/>
            <person name="Barbeyron T."/>
            <person name="Michel G."/>
            <person name="Noel B."/>
            <person name="Valentin K."/>
            <person name="Elias M."/>
            <person name="Artiguenave F."/>
            <person name="Arun A."/>
            <person name="Aury J.M."/>
            <person name="Barbosa-Neto J.F."/>
            <person name="Bothwell J.H."/>
            <person name="Bouget F.Y."/>
            <person name="Brillet L."/>
            <person name="Cabello-Hurtado F."/>
            <person name="Capella-Gutierrez S."/>
            <person name="Charrier B."/>
            <person name="Cladiere L."/>
            <person name="Cock J.M."/>
            <person name="Coelho S.M."/>
            <person name="Colleoni C."/>
            <person name="Czjzek M."/>
            <person name="Da Silva C."/>
            <person name="Delage L."/>
            <person name="Denoeud F."/>
            <person name="Deschamps P."/>
            <person name="Dittami S.M."/>
            <person name="Gabaldon T."/>
            <person name="Gachon C.M."/>
            <person name="Groisillier A."/>
            <person name="Herve C."/>
            <person name="Jabbari K."/>
            <person name="Katinka M."/>
            <person name="Kloareg B."/>
            <person name="Kowalczyk N."/>
            <person name="Labadie K."/>
            <person name="Leblanc C."/>
            <person name="Lopez P.J."/>
            <person name="McLachlan D.H."/>
            <person name="Meslet-Cladiere L."/>
            <person name="Moustafa A."/>
            <person name="Nehr Z."/>
            <person name="Nyvall Collen P."/>
            <person name="Panaud O."/>
            <person name="Partensky F."/>
            <person name="Poulain J."/>
            <person name="Rensing S.A."/>
            <person name="Rousvoal S."/>
            <person name="Samson G."/>
            <person name="Symeonidi A."/>
            <person name="Weissenbach J."/>
            <person name="Zambounis A."/>
            <person name="Wincker P."/>
            <person name="Boyen C."/>
        </authorList>
    </citation>
    <scope>NUCLEOTIDE SEQUENCE [LARGE SCALE GENOMIC DNA]</scope>
    <source>
        <strain evidence="2">cv. Stackhouse</strain>
    </source>
</reference>